<proteinExistence type="predicted"/>
<dbReference type="EMBL" id="QSSQ01000014">
    <property type="protein sequence ID" value="RGM03380.1"/>
    <property type="molecule type" value="Genomic_DNA"/>
</dbReference>
<reference evidence="3 8" key="2">
    <citation type="submission" date="2019-09" db="EMBL/GenBank/DDBJ databases">
        <title>Draft genome sequencing of Hungatella hathewayi 123Y-2.</title>
        <authorList>
            <person name="Lv Q."/>
            <person name="Li S."/>
        </authorList>
    </citation>
    <scope>NUCLEOTIDE SEQUENCE [LARGE SCALE GENOMIC DNA]</scope>
    <source>
        <strain evidence="3 8">123Y-2</strain>
    </source>
</reference>
<dbReference type="EMBL" id="QSON01000011">
    <property type="protein sequence ID" value="RGJ00367.1"/>
    <property type="molecule type" value="Genomic_DNA"/>
</dbReference>
<sequence length="147" mass="17271">MWQRNNGQSEAEKLQNRFTSYLVTAVNRRRKDYMNQRSRRICMESYLEDEAWYLEFDKQLHSNLPLLLQLENDALVSALKQITERERHVFLSHVLEDKGFEELATELGITYKGAAAVYYRALQKIKKKIGEDRDGFHGTAEAGKDRK</sequence>
<dbReference type="NCBIfam" id="TIGR02937">
    <property type="entry name" value="sigma70-ECF"/>
    <property type="match status" value="1"/>
</dbReference>
<dbReference type="InterPro" id="IPR014284">
    <property type="entry name" value="RNA_pol_sigma-70_dom"/>
</dbReference>
<dbReference type="InterPro" id="IPR013249">
    <property type="entry name" value="RNA_pol_sigma70_r4_t2"/>
</dbReference>
<name>A0A174SQU9_9FIRM</name>
<evidence type="ECO:0000259" key="1">
    <source>
        <dbReference type="Pfam" id="PF08281"/>
    </source>
</evidence>
<evidence type="ECO:0000313" key="5">
    <source>
        <dbReference type="EMBL" id="RGM03380.1"/>
    </source>
</evidence>
<dbReference type="InterPro" id="IPR036388">
    <property type="entry name" value="WH-like_DNA-bd_sf"/>
</dbReference>
<dbReference type="GO" id="GO:0003677">
    <property type="term" value="F:DNA binding"/>
    <property type="evidence" value="ECO:0007669"/>
    <property type="project" value="InterPro"/>
</dbReference>
<organism evidence="5 6">
    <name type="scientific">Hungatella hathewayi</name>
    <dbReference type="NCBI Taxonomy" id="154046"/>
    <lineage>
        <taxon>Bacteria</taxon>
        <taxon>Bacillati</taxon>
        <taxon>Bacillota</taxon>
        <taxon>Clostridia</taxon>
        <taxon>Lachnospirales</taxon>
        <taxon>Lachnospiraceae</taxon>
        <taxon>Hungatella</taxon>
    </lineage>
</organism>
<dbReference type="Pfam" id="PF08281">
    <property type="entry name" value="Sigma70_r4_2"/>
    <property type="match status" value="1"/>
</dbReference>
<dbReference type="RefSeq" id="WP_055650253.1">
    <property type="nucleotide sequence ID" value="NZ_BQNJ01000001.1"/>
</dbReference>
<dbReference type="Proteomes" id="UP000261257">
    <property type="component" value="Unassembled WGS sequence"/>
</dbReference>
<evidence type="ECO:0000313" key="2">
    <source>
        <dbReference type="EMBL" id="GKH02118.1"/>
    </source>
</evidence>
<feature type="domain" description="RNA polymerase sigma factor 70 region 4 type 2" evidence="1">
    <location>
        <begin position="74"/>
        <end position="125"/>
    </location>
</feature>
<gene>
    <name evidence="2" type="ORF">CE91St55_40990</name>
    <name evidence="5" type="ORF">DXC39_15250</name>
    <name evidence="4" type="ORF">DXD79_21350</name>
    <name evidence="3" type="ORF">GNE07_25415</name>
</gene>
<accession>A0A174SQU9</accession>
<dbReference type="Proteomes" id="UP000434223">
    <property type="component" value="Unassembled WGS sequence"/>
</dbReference>
<dbReference type="SUPFAM" id="SSF88659">
    <property type="entry name" value="Sigma3 and sigma4 domains of RNA polymerase sigma factors"/>
    <property type="match status" value="1"/>
</dbReference>
<evidence type="ECO:0000313" key="7">
    <source>
        <dbReference type="Proteomes" id="UP000263014"/>
    </source>
</evidence>
<reference evidence="2" key="3">
    <citation type="submission" date="2022-01" db="EMBL/GenBank/DDBJ databases">
        <title>Novel bile acid biosynthetic pathways are enriched in the microbiome of centenarians.</title>
        <authorList>
            <person name="Sato Y."/>
            <person name="Atarashi K."/>
            <person name="Plichta R.D."/>
            <person name="Arai Y."/>
            <person name="Sasajima S."/>
            <person name="Kearney M.S."/>
            <person name="Suda W."/>
            <person name="Takeshita K."/>
            <person name="Sasaki T."/>
            <person name="Okamoto S."/>
            <person name="Skelly N.A."/>
            <person name="Okamura Y."/>
            <person name="Vlamakis H."/>
            <person name="Li Y."/>
            <person name="Tanoue T."/>
            <person name="Takei H."/>
            <person name="Nittono H."/>
            <person name="Narushima S."/>
            <person name="Irie J."/>
            <person name="Itoh H."/>
            <person name="Moriya K."/>
            <person name="Sugiura Y."/>
            <person name="Suematsu M."/>
            <person name="Moritoki N."/>
            <person name="Shibata S."/>
            <person name="Littman R.D."/>
            <person name="Fischbach A.M."/>
            <person name="Uwamino Y."/>
            <person name="Inoue T."/>
            <person name="Honda A."/>
            <person name="Hattori M."/>
            <person name="Murai T."/>
            <person name="Xavier J.R."/>
            <person name="Hirose N."/>
            <person name="Honda K."/>
        </authorList>
    </citation>
    <scope>NUCLEOTIDE SEQUENCE</scope>
    <source>
        <strain evidence="2">CE91-St55</strain>
    </source>
</reference>
<comment type="caution">
    <text evidence="5">The sequence shown here is derived from an EMBL/GenBank/DDBJ whole genome shotgun (WGS) entry which is preliminary data.</text>
</comment>
<dbReference type="GO" id="GO:0016987">
    <property type="term" value="F:sigma factor activity"/>
    <property type="evidence" value="ECO:0007669"/>
    <property type="project" value="InterPro"/>
</dbReference>
<dbReference type="Proteomes" id="UP000263014">
    <property type="component" value="Unassembled WGS sequence"/>
</dbReference>
<evidence type="ECO:0000313" key="8">
    <source>
        <dbReference type="Proteomes" id="UP000434223"/>
    </source>
</evidence>
<evidence type="ECO:0000313" key="3">
    <source>
        <dbReference type="EMBL" id="MUB66363.1"/>
    </source>
</evidence>
<dbReference type="GO" id="GO:0006352">
    <property type="term" value="P:DNA-templated transcription initiation"/>
    <property type="evidence" value="ECO:0007669"/>
    <property type="project" value="InterPro"/>
</dbReference>
<evidence type="ECO:0000313" key="6">
    <source>
        <dbReference type="Proteomes" id="UP000261257"/>
    </source>
</evidence>
<dbReference type="EMBL" id="WNME01000025">
    <property type="protein sequence ID" value="MUB66363.1"/>
    <property type="molecule type" value="Genomic_DNA"/>
</dbReference>
<reference evidence="6 7" key="1">
    <citation type="submission" date="2018-08" db="EMBL/GenBank/DDBJ databases">
        <title>A genome reference for cultivated species of the human gut microbiota.</title>
        <authorList>
            <person name="Zou Y."/>
            <person name="Xue W."/>
            <person name="Luo G."/>
        </authorList>
    </citation>
    <scope>NUCLEOTIDE SEQUENCE [LARGE SCALE GENOMIC DNA]</scope>
    <source>
        <strain evidence="5 6">TF05-11AC</strain>
        <strain evidence="4 7">TM09-12</strain>
    </source>
</reference>
<dbReference type="AlphaFoldDB" id="A0A174SQU9"/>
<protein>
    <submittedName>
        <fullName evidence="5">Sigma-70 family RNA polymerase sigma factor</fullName>
    </submittedName>
</protein>
<dbReference type="Proteomes" id="UP001055091">
    <property type="component" value="Unassembled WGS sequence"/>
</dbReference>
<dbReference type="InterPro" id="IPR013324">
    <property type="entry name" value="RNA_pol_sigma_r3/r4-like"/>
</dbReference>
<dbReference type="Gene3D" id="1.10.10.10">
    <property type="entry name" value="Winged helix-like DNA-binding domain superfamily/Winged helix DNA-binding domain"/>
    <property type="match status" value="1"/>
</dbReference>
<dbReference type="EMBL" id="BQNJ01000001">
    <property type="protein sequence ID" value="GKH02118.1"/>
    <property type="molecule type" value="Genomic_DNA"/>
</dbReference>
<dbReference type="OrthoDB" id="1846554at2"/>
<evidence type="ECO:0000313" key="4">
    <source>
        <dbReference type="EMBL" id="RGJ00367.1"/>
    </source>
</evidence>